<feature type="region of interest" description="Disordered" evidence="1">
    <location>
        <begin position="545"/>
        <end position="564"/>
    </location>
</feature>
<comment type="caution">
    <text evidence="2">The sequence shown here is derived from an EMBL/GenBank/DDBJ whole genome shotgun (WGS) entry which is preliminary data.</text>
</comment>
<evidence type="ECO:0000256" key="1">
    <source>
        <dbReference type="SAM" id="MobiDB-lite"/>
    </source>
</evidence>
<proteinExistence type="predicted"/>
<feature type="region of interest" description="Disordered" evidence="1">
    <location>
        <begin position="1"/>
        <end position="41"/>
    </location>
</feature>
<dbReference type="EMBL" id="WHUW01000002">
    <property type="protein sequence ID" value="KAF8450236.1"/>
    <property type="molecule type" value="Genomic_DNA"/>
</dbReference>
<protein>
    <submittedName>
        <fullName evidence="2">Uncharacterized protein</fullName>
    </submittedName>
</protein>
<dbReference type="AlphaFoldDB" id="A0AAD4C664"/>
<dbReference type="Proteomes" id="UP001194468">
    <property type="component" value="Unassembled WGS sequence"/>
</dbReference>
<feature type="region of interest" description="Disordered" evidence="1">
    <location>
        <begin position="73"/>
        <end position="104"/>
    </location>
</feature>
<gene>
    <name evidence="2" type="ORF">L210DRAFT_843476</name>
</gene>
<feature type="compositionally biased region" description="Low complexity" evidence="1">
    <location>
        <begin position="82"/>
        <end position="93"/>
    </location>
</feature>
<evidence type="ECO:0000313" key="3">
    <source>
        <dbReference type="Proteomes" id="UP001194468"/>
    </source>
</evidence>
<accession>A0AAD4C664</accession>
<evidence type="ECO:0000313" key="2">
    <source>
        <dbReference type="EMBL" id="KAF8450236.1"/>
    </source>
</evidence>
<name>A0AAD4C664_BOLED</name>
<feature type="region of interest" description="Disordered" evidence="1">
    <location>
        <begin position="477"/>
        <end position="500"/>
    </location>
</feature>
<reference evidence="2" key="1">
    <citation type="submission" date="2019-10" db="EMBL/GenBank/DDBJ databases">
        <authorList>
            <consortium name="DOE Joint Genome Institute"/>
            <person name="Kuo A."/>
            <person name="Miyauchi S."/>
            <person name="Kiss E."/>
            <person name="Drula E."/>
            <person name="Kohler A."/>
            <person name="Sanchez-Garcia M."/>
            <person name="Andreopoulos B."/>
            <person name="Barry K.W."/>
            <person name="Bonito G."/>
            <person name="Buee M."/>
            <person name="Carver A."/>
            <person name="Chen C."/>
            <person name="Cichocki N."/>
            <person name="Clum A."/>
            <person name="Culley D."/>
            <person name="Crous P.W."/>
            <person name="Fauchery L."/>
            <person name="Girlanda M."/>
            <person name="Hayes R."/>
            <person name="Keri Z."/>
            <person name="LaButti K."/>
            <person name="Lipzen A."/>
            <person name="Lombard V."/>
            <person name="Magnuson J."/>
            <person name="Maillard F."/>
            <person name="Morin E."/>
            <person name="Murat C."/>
            <person name="Nolan M."/>
            <person name="Ohm R."/>
            <person name="Pangilinan J."/>
            <person name="Pereira M."/>
            <person name="Perotto S."/>
            <person name="Peter M."/>
            <person name="Riley R."/>
            <person name="Sitrit Y."/>
            <person name="Stielow B."/>
            <person name="Szollosi G."/>
            <person name="Zifcakova L."/>
            <person name="Stursova M."/>
            <person name="Spatafora J.W."/>
            <person name="Tedersoo L."/>
            <person name="Vaario L.-M."/>
            <person name="Yamada A."/>
            <person name="Yan M."/>
            <person name="Wang P."/>
            <person name="Xu J."/>
            <person name="Bruns T."/>
            <person name="Baldrian P."/>
            <person name="Vilgalys R."/>
            <person name="Henrissat B."/>
            <person name="Grigoriev I.V."/>
            <person name="Hibbett D."/>
            <person name="Nagy L.G."/>
            <person name="Martin F.M."/>
        </authorList>
    </citation>
    <scope>NUCLEOTIDE SEQUENCE</scope>
    <source>
        <strain evidence="2">BED1</strain>
    </source>
</reference>
<sequence>MPMNSYESPEAYTQGAEQDHQGDGDLPTYDDLSAQHSPNSRFGRWRGWIEKRWAAERYADLPPGELVRRHARGWGDDQEQVPDIPIDDLNIPPASDGSHSDQGRVAPAPLRIRIERSLPDLPASSSQFDQGLTHTESAVSLATTDPLSQSHQDLHGTACETLLPTHSQLHQFGSRFLPHTTSPIRCILPINRDRLLLIGTDNGLSVLDMYPLEWASDGNVGIVQKGPGEAQARVVWTGEAVYQMSILEHEDIGEGTPQGVVLALVGPDPDAPSASSGHQEPLRTLRMYNLASLTSLAKWTIAQRGAHPVDLRRASDWNIQQTPVKKHRPTSSIARGLKYLIESPTRAQQPSTSYEAYLAVPNVKRNATTASADASWDVVDDLPLRWATDFVPLAGAGSRLASASVISYALWHEGGPGPGGGRHGRRALLAVATKYNIFLYETPKGERAFHFVKEFYTPVQPRQLVFVHQLVDISRSTSESTSARQTGGHARGASSDSLSSRNSAAPLSHLTYSAQMAIFVVFEKKAGLIRIADAAVTEVDMYDAGSNNGSSSGTARDSLSVSSSLSSRRSRTSIDFMAFKESKGTWILPSLANLPAAQLPGGDVSPEKSVYVLTRGRHTHVVPAPLPAVIQQAPPIHTLAWSSCPTSVSVRVCVPNTPRTRTSVPSQPETSPFVQLIAFSEDGIEVQEIPLSELIGGGKGKCRATAPPGGEPRRGQSFMGETGFLAQGGHWHRLPSEITAPALERTDSTASARSFESVHAEEVVARLKAEAGVYGWMRKSGEDWRVFWVGGDTRDVGDYDEDEDGVLV</sequence>
<reference evidence="2" key="2">
    <citation type="journal article" date="2020" name="Nat. Commun.">
        <title>Large-scale genome sequencing of mycorrhizal fungi provides insights into the early evolution of symbiotic traits.</title>
        <authorList>
            <person name="Miyauchi S."/>
            <person name="Kiss E."/>
            <person name="Kuo A."/>
            <person name="Drula E."/>
            <person name="Kohler A."/>
            <person name="Sanchez-Garcia M."/>
            <person name="Morin E."/>
            <person name="Andreopoulos B."/>
            <person name="Barry K.W."/>
            <person name="Bonito G."/>
            <person name="Buee M."/>
            <person name="Carver A."/>
            <person name="Chen C."/>
            <person name="Cichocki N."/>
            <person name="Clum A."/>
            <person name="Culley D."/>
            <person name="Crous P.W."/>
            <person name="Fauchery L."/>
            <person name="Girlanda M."/>
            <person name="Hayes R.D."/>
            <person name="Keri Z."/>
            <person name="LaButti K."/>
            <person name="Lipzen A."/>
            <person name="Lombard V."/>
            <person name="Magnuson J."/>
            <person name="Maillard F."/>
            <person name="Murat C."/>
            <person name="Nolan M."/>
            <person name="Ohm R.A."/>
            <person name="Pangilinan J."/>
            <person name="Pereira M.F."/>
            <person name="Perotto S."/>
            <person name="Peter M."/>
            <person name="Pfister S."/>
            <person name="Riley R."/>
            <person name="Sitrit Y."/>
            <person name="Stielow J.B."/>
            <person name="Szollosi G."/>
            <person name="Zifcakova L."/>
            <person name="Stursova M."/>
            <person name="Spatafora J.W."/>
            <person name="Tedersoo L."/>
            <person name="Vaario L.M."/>
            <person name="Yamada A."/>
            <person name="Yan M."/>
            <person name="Wang P."/>
            <person name="Xu J."/>
            <person name="Bruns T."/>
            <person name="Baldrian P."/>
            <person name="Vilgalys R."/>
            <person name="Dunand C."/>
            <person name="Henrissat B."/>
            <person name="Grigoriev I.V."/>
            <person name="Hibbett D."/>
            <person name="Nagy L.G."/>
            <person name="Martin F.M."/>
        </authorList>
    </citation>
    <scope>NUCLEOTIDE SEQUENCE</scope>
    <source>
        <strain evidence="2">BED1</strain>
    </source>
</reference>
<feature type="compositionally biased region" description="Low complexity" evidence="1">
    <location>
        <begin position="491"/>
        <end position="500"/>
    </location>
</feature>
<keyword evidence="3" id="KW-1185">Reference proteome</keyword>
<organism evidence="2 3">
    <name type="scientific">Boletus edulis BED1</name>
    <dbReference type="NCBI Taxonomy" id="1328754"/>
    <lineage>
        <taxon>Eukaryota</taxon>
        <taxon>Fungi</taxon>
        <taxon>Dikarya</taxon>
        <taxon>Basidiomycota</taxon>
        <taxon>Agaricomycotina</taxon>
        <taxon>Agaricomycetes</taxon>
        <taxon>Agaricomycetidae</taxon>
        <taxon>Boletales</taxon>
        <taxon>Boletineae</taxon>
        <taxon>Boletaceae</taxon>
        <taxon>Boletoideae</taxon>
        <taxon>Boletus</taxon>
    </lineage>
</organism>